<keyword evidence="7 15" id="KW-0732">Signal</keyword>
<evidence type="ECO:0000256" key="4">
    <source>
        <dbReference type="ARBA" id="ARBA00022452"/>
    </source>
</evidence>
<dbReference type="Pfam" id="PF02563">
    <property type="entry name" value="Poly_export"/>
    <property type="match status" value="1"/>
</dbReference>
<keyword evidence="8" id="KW-0625">Polysaccharide transport</keyword>
<feature type="signal peptide" evidence="15">
    <location>
        <begin position="1"/>
        <end position="19"/>
    </location>
</feature>
<dbReference type="Pfam" id="PF22461">
    <property type="entry name" value="SLBB_2"/>
    <property type="match status" value="2"/>
</dbReference>
<evidence type="ECO:0000256" key="8">
    <source>
        <dbReference type="ARBA" id="ARBA00023047"/>
    </source>
</evidence>
<keyword evidence="4" id="KW-1134">Transmembrane beta strand</keyword>
<dbReference type="Gene3D" id="3.30.1950.10">
    <property type="entry name" value="wza like domain"/>
    <property type="match status" value="1"/>
</dbReference>
<feature type="domain" description="Polysaccharide export protein N-terminal" evidence="16">
    <location>
        <begin position="84"/>
        <end position="172"/>
    </location>
</feature>
<dbReference type="GO" id="GO:0006811">
    <property type="term" value="P:monoatomic ion transport"/>
    <property type="evidence" value="ECO:0007669"/>
    <property type="project" value="UniProtKB-KW"/>
</dbReference>
<dbReference type="PANTHER" id="PTHR33619">
    <property type="entry name" value="POLYSACCHARIDE EXPORT PROTEIN GFCE-RELATED"/>
    <property type="match status" value="1"/>
</dbReference>
<evidence type="ECO:0000313" key="18">
    <source>
        <dbReference type="EMBL" id="GGE48781.1"/>
    </source>
</evidence>
<feature type="domain" description="SLBB" evidence="17">
    <location>
        <begin position="179"/>
        <end position="254"/>
    </location>
</feature>
<dbReference type="Gene3D" id="3.10.560.10">
    <property type="entry name" value="Outer membrane lipoprotein wza domain like"/>
    <property type="match status" value="2"/>
</dbReference>
<evidence type="ECO:0000256" key="15">
    <source>
        <dbReference type="SAM" id="SignalP"/>
    </source>
</evidence>
<evidence type="ECO:0000256" key="11">
    <source>
        <dbReference type="ARBA" id="ARBA00023136"/>
    </source>
</evidence>
<keyword evidence="19" id="KW-1185">Reference proteome</keyword>
<evidence type="ECO:0000256" key="9">
    <source>
        <dbReference type="ARBA" id="ARBA00023065"/>
    </source>
</evidence>
<evidence type="ECO:0000256" key="14">
    <source>
        <dbReference type="ARBA" id="ARBA00023288"/>
    </source>
</evidence>
<evidence type="ECO:0000313" key="19">
    <source>
        <dbReference type="Proteomes" id="UP000602745"/>
    </source>
</evidence>
<evidence type="ECO:0000256" key="2">
    <source>
        <dbReference type="ARBA" id="ARBA00009450"/>
    </source>
</evidence>
<keyword evidence="10" id="KW-0626">Porin</keyword>
<keyword evidence="11" id="KW-0472">Membrane</keyword>
<organism evidence="18 19">
    <name type="scientific">Agaricicola taiwanensis</name>
    <dbReference type="NCBI Taxonomy" id="591372"/>
    <lineage>
        <taxon>Bacteria</taxon>
        <taxon>Pseudomonadati</taxon>
        <taxon>Pseudomonadota</taxon>
        <taxon>Alphaproteobacteria</taxon>
        <taxon>Rhodobacterales</taxon>
        <taxon>Paracoccaceae</taxon>
        <taxon>Agaricicola</taxon>
    </lineage>
</organism>
<evidence type="ECO:0000256" key="12">
    <source>
        <dbReference type="ARBA" id="ARBA00023139"/>
    </source>
</evidence>
<name>A0A8J3DXR5_9RHOB</name>
<keyword evidence="13" id="KW-0998">Cell outer membrane</keyword>
<evidence type="ECO:0000256" key="10">
    <source>
        <dbReference type="ARBA" id="ARBA00023114"/>
    </source>
</evidence>
<evidence type="ECO:0000259" key="16">
    <source>
        <dbReference type="Pfam" id="PF02563"/>
    </source>
</evidence>
<feature type="chain" id="PRO_5035275411" evidence="15">
    <location>
        <begin position="20"/>
        <end position="394"/>
    </location>
</feature>
<dbReference type="EMBL" id="BMCP01000003">
    <property type="protein sequence ID" value="GGE48781.1"/>
    <property type="molecule type" value="Genomic_DNA"/>
</dbReference>
<dbReference type="Proteomes" id="UP000602745">
    <property type="component" value="Unassembled WGS sequence"/>
</dbReference>
<dbReference type="RefSeq" id="WP_188410373.1">
    <property type="nucleotide sequence ID" value="NZ_BMCP01000003.1"/>
</dbReference>
<dbReference type="InterPro" id="IPR049712">
    <property type="entry name" value="Poly_export"/>
</dbReference>
<dbReference type="InterPro" id="IPR003715">
    <property type="entry name" value="Poly_export_N"/>
</dbReference>
<dbReference type="InterPro" id="IPR054765">
    <property type="entry name" value="SLBB_dom"/>
</dbReference>
<dbReference type="AlphaFoldDB" id="A0A8J3DXR5"/>
<keyword evidence="5" id="KW-0762">Sugar transport</keyword>
<proteinExistence type="inferred from homology"/>
<protein>
    <submittedName>
        <fullName evidence="18">Sugar ABC transporter substrate-binding protein</fullName>
    </submittedName>
</protein>
<dbReference type="PROSITE" id="PS51257">
    <property type="entry name" value="PROKAR_LIPOPROTEIN"/>
    <property type="match status" value="1"/>
</dbReference>
<sequence>MGLTRAALMMGCLALTGCAAMPSQGPTARAFGTGTDARATVPVNQQQQGRNYAYIELNEAVLAHLATSPGHGAFGSFSDRGGPTEVLIGPGDQVKITIFEAGSGGLFIPGTAGSRPGNFVDLPAQTVSRSGEISVPFAGQIRAAGRTPAAVGQDIQQRLANRAIEPQVLVTISEQRGNQVSVLGDVNLPGRFPLNASGQRLLDAIAQAGGPKSPDYETYVTLQRNGRDVKVAFDTIVENPRNNIFLRSSDVVYVSREPKTFVVLGAAGENGLYNFEGKDMSLADAVGKAGGLLDARANPTGVYLYRREPISLLAQMGVDTSRFIGTPIPTIYHINLRKPGGLFLARDFRLADGDAIFITNTETTQLGKVLQLFRLGTGAVRDLSTVRSDFDDDD</sequence>
<dbReference type="GO" id="GO:0009279">
    <property type="term" value="C:cell outer membrane"/>
    <property type="evidence" value="ECO:0007669"/>
    <property type="project" value="UniProtKB-SubCell"/>
</dbReference>
<keyword evidence="9" id="KW-0406">Ion transport</keyword>
<evidence type="ECO:0000256" key="1">
    <source>
        <dbReference type="ARBA" id="ARBA00004571"/>
    </source>
</evidence>
<keyword evidence="14" id="KW-0449">Lipoprotein</keyword>
<reference evidence="18" key="1">
    <citation type="journal article" date="2014" name="Int. J. Syst. Evol. Microbiol.">
        <title>Complete genome sequence of Corynebacterium casei LMG S-19264T (=DSM 44701T), isolated from a smear-ripened cheese.</title>
        <authorList>
            <consortium name="US DOE Joint Genome Institute (JGI-PGF)"/>
            <person name="Walter F."/>
            <person name="Albersmeier A."/>
            <person name="Kalinowski J."/>
            <person name="Ruckert C."/>
        </authorList>
    </citation>
    <scope>NUCLEOTIDE SEQUENCE</scope>
    <source>
        <strain evidence="18">CCM 7684</strain>
    </source>
</reference>
<evidence type="ECO:0000256" key="6">
    <source>
        <dbReference type="ARBA" id="ARBA00022692"/>
    </source>
</evidence>
<accession>A0A8J3DXR5</accession>
<evidence type="ECO:0000259" key="17">
    <source>
        <dbReference type="Pfam" id="PF22461"/>
    </source>
</evidence>
<gene>
    <name evidence="18" type="primary">pssN</name>
    <name evidence="18" type="ORF">GCM10007276_27430</name>
</gene>
<comment type="caution">
    <text evidence="18">The sequence shown here is derived from an EMBL/GenBank/DDBJ whole genome shotgun (WGS) entry which is preliminary data.</text>
</comment>
<keyword evidence="12" id="KW-0564">Palmitate</keyword>
<reference evidence="18" key="2">
    <citation type="submission" date="2020-09" db="EMBL/GenBank/DDBJ databases">
        <authorList>
            <person name="Sun Q."/>
            <person name="Sedlacek I."/>
        </authorList>
    </citation>
    <scope>NUCLEOTIDE SEQUENCE</scope>
    <source>
        <strain evidence="18">CCM 7684</strain>
    </source>
</reference>
<dbReference type="GO" id="GO:0046930">
    <property type="term" value="C:pore complex"/>
    <property type="evidence" value="ECO:0007669"/>
    <property type="project" value="UniProtKB-KW"/>
</dbReference>
<dbReference type="GO" id="GO:0015159">
    <property type="term" value="F:polysaccharide transmembrane transporter activity"/>
    <property type="evidence" value="ECO:0007669"/>
    <property type="project" value="InterPro"/>
</dbReference>
<comment type="similarity">
    <text evidence="2">Belongs to the BexD/CtrA/VexA family.</text>
</comment>
<evidence type="ECO:0000256" key="3">
    <source>
        <dbReference type="ARBA" id="ARBA00022448"/>
    </source>
</evidence>
<evidence type="ECO:0000256" key="7">
    <source>
        <dbReference type="ARBA" id="ARBA00022729"/>
    </source>
</evidence>
<dbReference type="GO" id="GO:0015288">
    <property type="term" value="F:porin activity"/>
    <property type="evidence" value="ECO:0007669"/>
    <property type="project" value="UniProtKB-KW"/>
</dbReference>
<evidence type="ECO:0000256" key="13">
    <source>
        <dbReference type="ARBA" id="ARBA00023237"/>
    </source>
</evidence>
<comment type="subcellular location">
    <subcellularLocation>
        <location evidence="1">Cell outer membrane</location>
        <topology evidence="1">Multi-pass membrane protein</topology>
    </subcellularLocation>
</comment>
<keyword evidence="3" id="KW-0813">Transport</keyword>
<keyword evidence="6" id="KW-0812">Transmembrane</keyword>
<feature type="domain" description="SLBB" evidence="17">
    <location>
        <begin position="259"/>
        <end position="358"/>
    </location>
</feature>
<evidence type="ECO:0000256" key="5">
    <source>
        <dbReference type="ARBA" id="ARBA00022597"/>
    </source>
</evidence>
<dbReference type="PANTHER" id="PTHR33619:SF3">
    <property type="entry name" value="POLYSACCHARIDE EXPORT PROTEIN GFCE-RELATED"/>
    <property type="match status" value="1"/>
</dbReference>